<keyword evidence="3" id="KW-1185">Reference proteome</keyword>
<dbReference type="Gene3D" id="3.30.530.20">
    <property type="match status" value="1"/>
</dbReference>
<comment type="caution">
    <text evidence="2">The sequence shown here is derived from an EMBL/GenBank/DDBJ whole genome shotgun (WGS) entry which is preliminary data.</text>
</comment>
<sequence>MTTYPDPEELLAKGLSWFEDESRWKKVKTQDGVDIYEGTEKSKFRQFRGVGVIDRPFKQVLAVTEDAEGRKNWNDKVISMEAVEKIDDHSVIIHATFNGSPVSNRDFCCYVITRHTDTDSLEVETSIVHEKCPEVKGVVRAHAVITGTRLQAIDENHTRMIYMGQIDLAGMVPAFVANFVNQGQPMVIARLREYIKTLPEEKTPEPAPAADS</sequence>
<dbReference type="InterPro" id="IPR002913">
    <property type="entry name" value="START_lipid-bd_dom"/>
</dbReference>
<dbReference type="SMART" id="SM00234">
    <property type="entry name" value="START"/>
    <property type="match status" value="1"/>
</dbReference>
<feature type="domain" description="START" evidence="1">
    <location>
        <begin position="20"/>
        <end position="183"/>
    </location>
</feature>
<accession>A0ABQ9XRV0</accession>
<proteinExistence type="predicted"/>
<evidence type="ECO:0000313" key="2">
    <source>
        <dbReference type="EMBL" id="KAK2954485.1"/>
    </source>
</evidence>
<dbReference type="CDD" id="cd00177">
    <property type="entry name" value="START"/>
    <property type="match status" value="1"/>
</dbReference>
<dbReference type="PANTHER" id="PTHR19308">
    <property type="entry name" value="PHOSPHATIDYLCHOLINE TRANSFER PROTEIN"/>
    <property type="match status" value="1"/>
</dbReference>
<dbReference type="PANTHER" id="PTHR19308:SF14">
    <property type="entry name" value="START DOMAIN-CONTAINING PROTEIN"/>
    <property type="match status" value="1"/>
</dbReference>
<gene>
    <name evidence="2" type="ORF">BLNAU_10505</name>
</gene>
<reference evidence="2 3" key="1">
    <citation type="journal article" date="2022" name="bioRxiv">
        <title>Genomics of Preaxostyla Flagellates Illuminates Evolutionary Transitions and the Path Towards Mitochondrial Loss.</title>
        <authorList>
            <person name="Novak L.V.F."/>
            <person name="Treitli S.C."/>
            <person name="Pyrih J."/>
            <person name="Halakuc P."/>
            <person name="Pipaliya S.V."/>
            <person name="Vacek V."/>
            <person name="Brzon O."/>
            <person name="Soukal P."/>
            <person name="Eme L."/>
            <person name="Dacks J.B."/>
            <person name="Karnkowska A."/>
            <person name="Elias M."/>
            <person name="Hampl V."/>
        </authorList>
    </citation>
    <scope>NUCLEOTIDE SEQUENCE [LARGE SCALE GENOMIC DNA]</scope>
    <source>
        <strain evidence="2">NAU3</strain>
        <tissue evidence="2">Gut</tissue>
    </source>
</reference>
<organism evidence="2 3">
    <name type="scientific">Blattamonas nauphoetae</name>
    <dbReference type="NCBI Taxonomy" id="2049346"/>
    <lineage>
        <taxon>Eukaryota</taxon>
        <taxon>Metamonada</taxon>
        <taxon>Preaxostyla</taxon>
        <taxon>Oxymonadida</taxon>
        <taxon>Blattamonas</taxon>
    </lineage>
</organism>
<dbReference type="InterPro" id="IPR023393">
    <property type="entry name" value="START-like_dom_sf"/>
</dbReference>
<dbReference type="Pfam" id="PF01852">
    <property type="entry name" value="START"/>
    <property type="match status" value="1"/>
</dbReference>
<dbReference type="InterPro" id="IPR051213">
    <property type="entry name" value="START_lipid_transfer"/>
</dbReference>
<dbReference type="SUPFAM" id="SSF55961">
    <property type="entry name" value="Bet v1-like"/>
    <property type="match status" value="1"/>
</dbReference>
<name>A0ABQ9XRV0_9EUKA</name>
<evidence type="ECO:0000313" key="3">
    <source>
        <dbReference type="Proteomes" id="UP001281761"/>
    </source>
</evidence>
<dbReference type="EMBL" id="JARBJD010000077">
    <property type="protein sequence ID" value="KAK2954485.1"/>
    <property type="molecule type" value="Genomic_DNA"/>
</dbReference>
<dbReference type="Proteomes" id="UP001281761">
    <property type="component" value="Unassembled WGS sequence"/>
</dbReference>
<protein>
    <submittedName>
        <fullName evidence="2">START domain containing protein</fullName>
    </submittedName>
</protein>
<dbReference type="PROSITE" id="PS50848">
    <property type="entry name" value="START"/>
    <property type="match status" value="1"/>
</dbReference>
<evidence type="ECO:0000259" key="1">
    <source>
        <dbReference type="PROSITE" id="PS50848"/>
    </source>
</evidence>